<sequence>MSGPGKSSRRFVARPRGVESWVSDGDRERTTPPSRSANTARLTIDVTPELRRRIKFAALQRGLTLADLLRALLVEAFPDEDQERAP</sequence>
<dbReference type="OrthoDB" id="7508186at2"/>
<dbReference type="GO" id="GO:0006355">
    <property type="term" value="P:regulation of DNA-templated transcription"/>
    <property type="evidence" value="ECO:0007669"/>
    <property type="project" value="InterPro"/>
</dbReference>
<dbReference type="RefSeq" id="WP_039577884.1">
    <property type="nucleotide sequence ID" value="NZ_CP009122.1"/>
</dbReference>
<dbReference type="InterPro" id="IPR013321">
    <property type="entry name" value="Arc_rbn_hlx_hlx"/>
</dbReference>
<evidence type="ECO:0000256" key="1">
    <source>
        <dbReference type="SAM" id="MobiDB-lite"/>
    </source>
</evidence>
<organism evidence="2 3">
    <name type="scientific">Sphingopyxis fribergensis</name>
    <dbReference type="NCBI Taxonomy" id="1515612"/>
    <lineage>
        <taxon>Bacteria</taxon>
        <taxon>Pseudomonadati</taxon>
        <taxon>Pseudomonadota</taxon>
        <taxon>Alphaproteobacteria</taxon>
        <taxon>Sphingomonadales</taxon>
        <taxon>Sphingomonadaceae</taxon>
        <taxon>Sphingopyxis</taxon>
    </lineage>
</organism>
<protein>
    <recommendedName>
        <fullName evidence="4">Plasmid segregation centromere-binding protein ParG</fullName>
    </recommendedName>
</protein>
<evidence type="ECO:0000313" key="2">
    <source>
        <dbReference type="EMBL" id="AJA10880.1"/>
    </source>
</evidence>
<name>A0A0A7PLK0_9SPHN</name>
<dbReference type="HOGENOM" id="CLU_185285_0_0_5"/>
<dbReference type="KEGG" id="sphk:SKP52_20070"/>
<dbReference type="AlphaFoldDB" id="A0A0A7PLK0"/>
<dbReference type="Gene3D" id="1.10.1220.10">
    <property type="entry name" value="Met repressor-like"/>
    <property type="match status" value="1"/>
</dbReference>
<accession>A0A0A7PLK0</accession>
<keyword evidence="3" id="KW-1185">Reference proteome</keyword>
<dbReference type="EMBL" id="CP009122">
    <property type="protein sequence ID" value="AJA10880.1"/>
    <property type="molecule type" value="Genomic_DNA"/>
</dbReference>
<reference evidence="2 3" key="1">
    <citation type="journal article" date="2015" name="Int. J. Syst. Evol. Microbiol.">
        <title>Description of Sphingopyxis fribergensis sp. nov. - a soil bacterium with the ability to degrade styrene and phenylacetic acid.</title>
        <authorList>
            <person name="Oelschlagel M."/>
            <person name="Ruckert C."/>
            <person name="Kalinowski J."/>
            <person name="Schmidt G."/>
            <person name="Schlomann M."/>
            <person name="Tischler D."/>
        </authorList>
    </citation>
    <scope>NUCLEOTIDE SEQUENCE [LARGE SCALE GENOMIC DNA]</scope>
    <source>
        <strain evidence="2 3">Kp5.2</strain>
    </source>
</reference>
<dbReference type="InterPro" id="IPR056972">
    <property type="entry name" value="RHH_dom-containing"/>
</dbReference>
<dbReference type="Proteomes" id="UP000030907">
    <property type="component" value="Chromosome"/>
</dbReference>
<proteinExistence type="predicted"/>
<feature type="region of interest" description="Disordered" evidence="1">
    <location>
        <begin position="1"/>
        <end position="39"/>
    </location>
</feature>
<dbReference type="Pfam" id="PF23807">
    <property type="entry name" value="RHH_10"/>
    <property type="match status" value="1"/>
</dbReference>
<dbReference type="InterPro" id="IPR010985">
    <property type="entry name" value="Ribbon_hlx_hlx"/>
</dbReference>
<evidence type="ECO:0008006" key="4">
    <source>
        <dbReference type="Google" id="ProtNLM"/>
    </source>
</evidence>
<evidence type="ECO:0000313" key="3">
    <source>
        <dbReference type="Proteomes" id="UP000030907"/>
    </source>
</evidence>
<dbReference type="STRING" id="1515612.SKP52_20070"/>
<gene>
    <name evidence="2" type="ORF">SKP52_20070</name>
</gene>
<dbReference type="SUPFAM" id="SSF47598">
    <property type="entry name" value="Ribbon-helix-helix"/>
    <property type="match status" value="1"/>
</dbReference>